<evidence type="ECO:0000259" key="1">
    <source>
        <dbReference type="Pfam" id="PF02875"/>
    </source>
</evidence>
<dbReference type="Gene3D" id="3.40.1190.10">
    <property type="entry name" value="Mur-like, catalytic domain"/>
    <property type="match status" value="1"/>
</dbReference>
<dbReference type="InterPro" id="IPR036615">
    <property type="entry name" value="Mur_ligase_C_dom_sf"/>
</dbReference>
<dbReference type="EMBL" id="CAEZTJ010000043">
    <property type="protein sequence ID" value="CAB4565330.1"/>
    <property type="molecule type" value="Genomic_DNA"/>
</dbReference>
<feature type="domain" description="Mur ligase C-terminal" evidence="1">
    <location>
        <begin position="46"/>
        <end position="172"/>
    </location>
</feature>
<dbReference type="SUPFAM" id="SSF53244">
    <property type="entry name" value="MurD-like peptide ligases, peptide-binding domain"/>
    <property type="match status" value="1"/>
</dbReference>
<evidence type="ECO:0000313" key="2">
    <source>
        <dbReference type="EMBL" id="CAB4565330.1"/>
    </source>
</evidence>
<dbReference type="PANTHER" id="PTHR23135">
    <property type="entry name" value="MUR LIGASE FAMILY MEMBER"/>
    <property type="match status" value="1"/>
</dbReference>
<proteinExistence type="predicted"/>
<name>A0A6J6DMC9_9ZZZZ</name>
<dbReference type="Pfam" id="PF02875">
    <property type="entry name" value="Mur_ligase_C"/>
    <property type="match status" value="1"/>
</dbReference>
<dbReference type="GO" id="GO:0016881">
    <property type="term" value="F:acid-amino acid ligase activity"/>
    <property type="evidence" value="ECO:0007669"/>
    <property type="project" value="InterPro"/>
</dbReference>
<dbReference type="Gene3D" id="3.90.190.20">
    <property type="entry name" value="Mur ligase, C-terminal domain"/>
    <property type="match status" value="1"/>
</dbReference>
<protein>
    <submittedName>
        <fullName evidence="2">Unannotated protein</fullName>
    </submittedName>
</protein>
<dbReference type="AlphaFoldDB" id="A0A6J6DMC9"/>
<reference evidence="2" key="1">
    <citation type="submission" date="2020-05" db="EMBL/GenBank/DDBJ databases">
        <authorList>
            <person name="Chiriac C."/>
            <person name="Salcher M."/>
            <person name="Ghai R."/>
            <person name="Kavagutti S V."/>
        </authorList>
    </citation>
    <scope>NUCLEOTIDE SEQUENCE</scope>
</reference>
<organism evidence="2">
    <name type="scientific">freshwater metagenome</name>
    <dbReference type="NCBI Taxonomy" id="449393"/>
    <lineage>
        <taxon>unclassified sequences</taxon>
        <taxon>metagenomes</taxon>
        <taxon>ecological metagenomes</taxon>
    </lineage>
</organism>
<dbReference type="SUPFAM" id="SSF53623">
    <property type="entry name" value="MurD-like peptide ligases, catalytic domain"/>
    <property type="match status" value="1"/>
</dbReference>
<gene>
    <name evidence="2" type="ORF">UFOPK1650_00427</name>
</gene>
<sequence>MISTEIPLIGTHNVENYVMALALAVDSGVDPVVIESASRELKGASGRMERVDLGQPFTALVDYGHSPDAVTRVLRSLRESSSGRIIALLGCGGDRDRSKRPLMGQALAAGSDVAIFTSDNPRSEDPVEILKEMTAGLTIKEPSRIEIDRKNAIEYAISLAEPGDLVVVLGKGHERGQQFKDRLEEFDDRLEVAKAIEGRR</sequence>
<dbReference type="PANTHER" id="PTHR23135:SF4">
    <property type="entry name" value="UDP-N-ACETYLMURAMOYL-L-ALANYL-D-GLUTAMATE--2,6-DIAMINOPIMELATE LIGASE MURE HOMOLOG, CHLOROPLASTIC"/>
    <property type="match status" value="1"/>
</dbReference>
<dbReference type="InterPro" id="IPR004101">
    <property type="entry name" value="Mur_ligase_C"/>
</dbReference>
<dbReference type="GO" id="GO:0005524">
    <property type="term" value="F:ATP binding"/>
    <property type="evidence" value="ECO:0007669"/>
    <property type="project" value="InterPro"/>
</dbReference>
<accession>A0A6J6DMC9</accession>
<dbReference type="InterPro" id="IPR036565">
    <property type="entry name" value="Mur-like_cat_sf"/>
</dbReference>